<evidence type="ECO:0000313" key="5">
    <source>
        <dbReference type="Proteomes" id="UP000219286"/>
    </source>
</evidence>
<dbReference type="Pfam" id="PF15463">
    <property type="entry name" value="ECM11"/>
    <property type="match status" value="1"/>
</dbReference>
<dbReference type="Proteomes" id="UP000219286">
    <property type="component" value="Unassembled WGS sequence"/>
</dbReference>
<feature type="region of interest" description="Disordered" evidence="2">
    <location>
        <begin position="258"/>
        <end position="349"/>
    </location>
</feature>
<feature type="domain" description="Extracellular mutant protein 11 C-terminal" evidence="3">
    <location>
        <begin position="381"/>
        <end position="514"/>
    </location>
</feature>
<dbReference type="PANTHER" id="PTHR28244">
    <property type="entry name" value="RNA POLYMERASE I-SPECIFIC TRANSCRIPTION INITIATION FACTOR RRN11"/>
    <property type="match status" value="1"/>
</dbReference>
<dbReference type="EMBL" id="LFMI01000731">
    <property type="protein sequence ID" value="OTA06897.1"/>
    <property type="molecule type" value="Genomic_DNA"/>
</dbReference>
<dbReference type="AlphaFoldDB" id="A0A2H2ZHL5"/>
<dbReference type="GO" id="GO:0070860">
    <property type="term" value="C:RNA polymerase I core factor complex"/>
    <property type="evidence" value="ECO:0007669"/>
    <property type="project" value="TreeGrafter"/>
</dbReference>
<proteinExistence type="predicted"/>
<feature type="compositionally biased region" description="Basic and acidic residues" evidence="2">
    <location>
        <begin position="18"/>
        <end position="28"/>
    </location>
</feature>
<dbReference type="GO" id="GO:0001164">
    <property type="term" value="F:RNA polymerase I core promoter sequence-specific DNA binding"/>
    <property type="evidence" value="ECO:0007669"/>
    <property type="project" value="TreeGrafter"/>
</dbReference>
<feature type="region of interest" description="Disordered" evidence="2">
    <location>
        <begin position="506"/>
        <end position="525"/>
    </location>
</feature>
<protein>
    <recommendedName>
        <fullName evidence="3">Extracellular mutant protein 11 C-terminal domain-containing protein</fullName>
    </recommendedName>
</protein>
<dbReference type="InterPro" id="IPR029178">
    <property type="entry name" value="Ecm11_C"/>
</dbReference>
<sequence>MPASLKERSSRLQMFARLKSETDVKPKENNGTAANGIPNGNAVAQSIREPERYQSSAPVLTSVAERRELADSARVPVPGLNGNARQPAGHQRRFSQPPPESVQRSHSQSPASQHRHMDIFTGSQLGDSFMNSGLTTPLYEPSEADHERIPDRKNAAVAAPAPAPAITGPATTRPAPRYNFDKRFLTSDNATFQIGEDLLMRVVPGTRNHNPAYMNDGFNRAVVNGYNKPAGHYRTSYTRPEPLPERQPSLPVREVKIRHMPKPRQLEYDHGQKRSASPAFASRGRPMRSREDDMHPLSRFRELEEVDEEDGRQGGFDVEENGDMDDGTSTVGGHQDGHSTPRIRRHPMSPQRVLESAIATTMQPFRPSAPKGNKRRRESLDYDDMALSTMSYTELQNEPFDFDPSKAPTHVGSGGAAGSADTLTAKLEQYQHQSEKEQRALFRSMNVDDWEEAGDWFADQFHEIMHKLREARRNKRRMIQEFENEAADREAAVRLRTEAIERKLAKMKQDGQRVVTPNEAASSGR</sequence>
<feature type="compositionally biased region" description="Acidic residues" evidence="2">
    <location>
        <begin position="317"/>
        <end position="326"/>
    </location>
</feature>
<name>A0A2H2ZHL5_TRIPA</name>
<evidence type="ECO:0000256" key="1">
    <source>
        <dbReference type="SAM" id="Coils"/>
    </source>
</evidence>
<comment type="caution">
    <text evidence="4">The sequence shown here is derived from an EMBL/GenBank/DDBJ whole genome shotgun (WGS) entry which is preliminary data.</text>
</comment>
<reference evidence="4 5" key="1">
    <citation type="journal article" date="2015" name="Genome Announc.">
        <title>Genome sequence and annotation of Trichoderma parareesei, the ancestor of the cellulase producer Trichoderma reesei.</title>
        <authorList>
            <person name="Yang D."/>
            <person name="Pomraning K."/>
            <person name="Kopchinskiy A."/>
            <person name="Karimi Aghcheh R."/>
            <person name="Atanasova L."/>
            <person name="Chenthamara K."/>
            <person name="Baker S.E."/>
            <person name="Zhang R."/>
            <person name="Shen Q."/>
            <person name="Freitag M."/>
            <person name="Kubicek C.P."/>
            <person name="Druzhinina I.S."/>
        </authorList>
    </citation>
    <scope>NUCLEOTIDE SEQUENCE [LARGE SCALE GENOMIC DNA]</scope>
    <source>
        <strain evidence="4 5">CBS 125925</strain>
    </source>
</reference>
<evidence type="ECO:0000313" key="4">
    <source>
        <dbReference type="EMBL" id="OTA06897.1"/>
    </source>
</evidence>
<dbReference type="PANTHER" id="PTHR28244:SF3">
    <property type="entry name" value="EXTRACELLULAR MUTANT PROTEIN 11 C-TERMINAL DOMAIN-CONTAINING PROTEIN"/>
    <property type="match status" value="1"/>
</dbReference>
<gene>
    <name evidence="4" type="ORF">A9Z42_0076740</name>
</gene>
<organism evidence="4 5">
    <name type="scientific">Trichoderma parareesei</name>
    <name type="common">Filamentous fungus</name>
    <dbReference type="NCBI Taxonomy" id="858221"/>
    <lineage>
        <taxon>Eukaryota</taxon>
        <taxon>Fungi</taxon>
        <taxon>Dikarya</taxon>
        <taxon>Ascomycota</taxon>
        <taxon>Pezizomycotina</taxon>
        <taxon>Sordariomycetes</taxon>
        <taxon>Hypocreomycetidae</taxon>
        <taxon>Hypocreales</taxon>
        <taxon>Hypocreaceae</taxon>
        <taxon>Trichoderma</taxon>
    </lineage>
</organism>
<dbReference type="OrthoDB" id="5346740at2759"/>
<feature type="region of interest" description="Disordered" evidence="2">
    <location>
        <begin position="18"/>
        <end position="148"/>
    </location>
</feature>
<feature type="compositionally biased region" description="Polar residues" evidence="2">
    <location>
        <begin position="102"/>
        <end position="112"/>
    </location>
</feature>
<dbReference type="GO" id="GO:0042790">
    <property type="term" value="P:nucleolar large rRNA transcription by RNA polymerase I"/>
    <property type="evidence" value="ECO:0007669"/>
    <property type="project" value="TreeGrafter"/>
</dbReference>
<keyword evidence="1" id="KW-0175">Coiled coil</keyword>
<evidence type="ECO:0000256" key="2">
    <source>
        <dbReference type="SAM" id="MobiDB-lite"/>
    </source>
</evidence>
<feature type="compositionally biased region" description="Polar residues" evidence="2">
    <location>
        <begin position="121"/>
        <end position="135"/>
    </location>
</feature>
<dbReference type="InterPro" id="IPR053029">
    <property type="entry name" value="RNA_pol_I-specific_init_factor"/>
</dbReference>
<keyword evidence="5" id="KW-1185">Reference proteome</keyword>
<evidence type="ECO:0000259" key="3">
    <source>
        <dbReference type="Pfam" id="PF15463"/>
    </source>
</evidence>
<accession>A0A2H2ZHL5</accession>
<dbReference type="GO" id="GO:0017025">
    <property type="term" value="F:TBP-class protein binding"/>
    <property type="evidence" value="ECO:0007669"/>
    <property type="project" value="TreeGrafter"/>
</dbReference>
<feature type="compositionally biased region" description="Basic and acidic residues" evidence="2">
    <location>
        <begin position="288"/>
        <end position="303"/>
    </location>
</feature>
<feature type="coiled-coil region" evidence="1">
    <location>
        <begin position="465"/>
        <end position="492"/>
    </location>
</feature>